<reference evidence="4 5" key="1">
    <citation type="journal article" date="2018" name="PLoS Genet.">
        <title>Population sequencing reveals clonal diversity and ancestral inbreeding in the grapevine cultivar Chardonnay.</title>
        <authorList>
            <person name="Roach M.J."/>
            <person name="Johnson D.L."/>
            <person name="Bohlmann J."/>
            <person name="van Vuuren H.J."/>
            <person name="Jones S.J."/>
            <person name="Pretorius I.S."/>
            <person name="Schmidt S.A."/>
            <person name="Borneman A.R."/>
        </authorList>
    </citation>
    <scope>NUCLEOTIDE SEQUENCE [LARGE SCALE GENOMIC DNA]</scope>
    <source>
        <strain evidence="5">cv. Chardonnay</strain>
        <tissue evidence="4">Leaf</tissue>
    </source>
</reference>
<dbReference type="AlphaFoldDB" id="A0A438GSB2"/>
<dbReference type="GO" id="GO:0016740">
    <property type="term" value="F:transferase activity"/>
    <property type="evidence" value="ECO:0007669"/>
    <property type="project" value="UniProtKB-KW"/>
</dbReference>
<organism evidence="4 5">
    <name type="scientific">Vitis vinifera</name>
    <name type="common">Grape</name>
    <dbReference type="NCBI Taxonomy" id="29760"/>
    <lineage>
        <taxon>Eukaryota</taxon>
        <taxon>Viridiplantae</taxon>
        <taxon>Streptophyta</taxon>
        <taxon>Embryophyta</taxon>
        <taxon>Tracheophyta</taxon>
        <taxon>Spermatophyta</taxon>
        <taxon>Magnoliopsida</taxon>
        <taxon>eudicotyledons</taxon>
        <taxon>Gunneridae</taxon>
        <taxon>Pentapetalae</taxon>
        <taxon>rosids</taxon>
        <taxon>Vitales</taxon>
        <taxon>Vitaceae</taxon>
        <taxon>Viteae</taxon>
        <taxon>Vitis</taxon>
    </lineage>
</organism>
<dbReference type="PANTHER" id="PTHR31642:SF324">
    <property type="entry name" value="SPERMIDINE HYDROXYCINNAMOYL TRANSFERASE"/>
    <property type="match status" value="1"/>
</dbReference>
<evidence type="ECO:0000259" key="3">
    <source>
        <dbReference type="Pfam" id="PF03732"/>
    </source>
</evidence>
<dbReference type="InterPro" id="IPR050317">
    <property type="entry name" value="Plant_Fungal_Acyltransferase"/>
</dbReference>
<comment type="caution">
    <text evidence="4">The sequence shown here is derived from an EMBL/GenBank/DDBJ whole genome shotgun (WGS) entry which is preliminary data.</text>
</comment>
<dbReference type="InterPro" id="IPR005162">
    <property type="entry name" value="Retrotrans_gag_dom"/>
</dbReference>
<sequence>MVKLMATYTVRPAKETPGGYRCLSDSDQVRALTHAPTIYFYPPVNVSLESATEILRHSLSEALVIFYPLAGRLHWIGGGRLSSTAMPWGLYSLQSSPKPKSMTLETSDQPKRSELSSLQWITTSQSMNYHCFVHYTSSRSGLKSPVASNPNSPPFLDRSVLLAPEHLSAPVFDHPEYSTQPLLIGKQDNMEERKRETATLMLKLSKDQVEKLKDKANKDRSASNNKRPYTRYEAVAGHIWRSACKARQHESLQPTTLSVIVDARNRMEPPLPPRYFGNATFRVTAESTHVRGASLQAIRLCFRNFHTVGCAKGAFYGNPNLEITSWARLPIYGADFGWGQEIYMGPGAIGYDGKVFVFPGQGLDGSFLVALRLQVRHIDAFQKFFNEDICTDGDLLVKQFVRSLWRNALDWYIDLAPKCINSWNQMEHEFLNHFYSTQRTVSMMELTNTKQWKNKLVIDYINHWRSLSLDCKDRLSEVSVVEMCIQGMHWGLLYIFQGIQSRTFKELATRAQDMELNIANHGAKKDLIVDQQRERHNGKASDKNSIKPIQESMTVDDLLVQKLITPITLGEYFPLKFFNKGMVTSTHMVSCHATSEEDELGKDEENAFGANPSKTKEDDEEVANL</sequence>
<keyword evidence="4" id="KW-0808">Transferase</keyword>
<gene>
    <name evidence="4" type="primary">SHT_5</name>
    <name evidence="4" type="ORF">CK203_057882</name>
</gene>
<dbReference type="Gene3D" id="3.30.559.10">
    <property type="entry name" value="Chloramphenicol acetyltransferase-like domain"/>
    <property type="match status" value="3"/>
</dbReference>
<dbReference type="Pfam" id="PF02458">
    <property type="entry name" value="Transferase"/>
    <property type="match status" value="3"/>
</dbReference>
<dbReference type="EMBL" id="QGNW01000357">
    <property type="protein sequence ID" value="RVW75106.1"/>
    <property type="molecule type" value="Genomic_DNA"/>
</dbReference>
<dbReference type="InterPro" id="IPR023213">
    <property type="entry name" value="CAT-like_dom_sf"/>
</dbReference>
<protein>
    <submittedName>
        <fullName evidence="4">Spermidine hydroxycinnamoyl transferase</fullName>
    </submittedName>
</protein>
<comment type="similarity">
    <text evidence="1">Belongs to the plant acyltransferase family.</text>
</comment>
<proteinExistence type="inferred from homology"/>
<dbReference type="PANTHER" id="PTHR31642">
    <property type="entry name" value="TRICHOTHECENE 3-O-ACETYLTRANSFERASE"/>
    <property type="match status" value="1"/>
</dbReference>
<evidence type="ECO:0000313" key="5">
    <source>
        <dbReference type="Proteomes" id="UP000288805"/>
    </source>
</evidence>
<dbReference type="Proteomes" id="UP000288805">
    <property type="component" value="Unassembled WGS sequence"/>
</dbReference>
<accession>A0A438GSB2</accession>
<evidence type="ECO:0000313" key="4">
    <source>
        <dbReference type="EMBL" id="RVW75106.1"/>
    </source>
</evidence>
<name>A0A438GSB2_VITVI</name>
<feature type="domain" description="Retrotransposon gag" evidence="3">
    <location>
        <begin position="402"/>
        <end position="489"/>
    </location>
</feature>
<dbReference type="Pfam" id="PF03732">
    <property type="entry name" value="Retrotrans_gag"/>
    <property type="match status" value="1"/>
</dbReference>
<feature type="region of interest" description="Disordered" evidence="2">
    <location>
        <begin position="594"/>
        <end position="625"/>
    </location>
</feature>
<evidence type="ECO:0000256" key="1">
    <source>
        <dbReference type="ARBA" id="ARBA00009861"/>
    </source>
</evidence>
<evidence type="ECO:0000256" key="2">
    <source>
        <dbReference type="SAM" id="MobiDB-lite"/>
    </source>
</evidence>